<feature type="transmembrane region" description="Helical" evidence="13">
    <location>
        <begin position="183"/>
        <end position="207"/>
    </location>
</feature>
<dbReference type="AlphaFoldDB" id="A0A8T0G5C6"/>
<dbReference type="GO" id="GO:0005886">
    <property type="term" value="C:plasma membrane"/>
    <property type="evidence" value="ECO:0007669"/>
    <property type="project" value="UniProtKB-SubCell"/>
</dbReference>
<dbReference type="PANTHER" id="PTHR42643">
    <property type="entry name" value="IONOTROPIC RECEPTOR 20A-RELATED"/>
    <property type="match status" value="1"/>
</dbReference>
<evidence type="ECO:0000313" key="17">
    <source>
        <dbReference type="Proteomes" id="UP000807504"/>
    </source>
</evidence>
<dbReference type="InterPro" id="IPR001320">
    <property type="entry name" value="Iontro_rcpt_C"/>
</dbReference>
<feature type="transmembrane region" description="Helical" evidence="13">
    <location>
        <begin position="129"/>
        <end position="150"/>
    </location>
</feature>
<accession>A0A8T0G5C6</accession>
<evidence type="ECO:0000259" key="14">
    <source>
        <dbReference type="Pfam" id="PF00060"/>
    </source>
</evidence>
<feature type="domain" description="Ionotropic glutamate receptor L-glutamate and glycine-binding" evidence="15">
    <location>
        <begin position="21"/>
        <end position="114"/>
    </location>
</feature>
<dbReference type="Gene3D" id="3.40.190.10">
    <property type="entry name" value="Periplasmic binding protein-like II"/>
    <property type="match status" value="1"/>
</dbReference>
<dbReference type="InterPro" id="IPR052192">
    <property type="entry name" value="Insect_Ionotropic_Sensory_Rcpt"/>
</dbReference>
<evidence type="ECO:0000256" key="3">
    <source>
        <dbReference type="ARBA" id="ARBA00022448"/>
    </source>
</evidence>
<keyword evidence="17" id="KW-1185">Reference proteome</keyword>
<keyword evidence="12" id="KW-0407">Ion channel</keyword>
<evidence type="ECO:0000256" key="1">
    <source>
        <dbReference type="ARBA" id="ARBA00004651"/>
    </source>
</evidence>
<dbReference type="EMBL" id="JABXBU010000001">
    <property type="protein sequence ID" value="KAF8797079.1"/>
    <property type="molecule type" value="Genomic_DNA"/>
</dbReference>
<feature type="domain" description="Ionotropic glutamate receptor C-terminal" evidence="14">
    <location>
        <begin position="135"/>
        <end position="388"/>
    </location>
</feature>
<keyword evidence="4" id="KW-1003">Cell membrane</keyword>
<reference evidence="16" key="1">
    <citation type="journal article" date="2020" name="bioRxiv">
        <title>Chromosome-level reference genome of the European wasp spider Argiope bruennichi: a resource for studies on range expansion and evolutionary adaptation.</title>
        <authorList>
            <person name="Sheffer M.M."/>
            <person name="Hoppe A."/>
            <person name="Krehenwinkel H."/>
            <person name="Uhl G."/>
            <person name="Kuss A.W."/>
            <person name="Jensen L."/>
            <person name="Jensen C."/>
            <person name="Gillespie R.G."/>
            <person name="Hoff K.J."/>
            <person name="Prost S."/>
        </authorList>
    </citation>
    <scope>NUCLEOTIDE SEQUENCE</scope>
</reference>
<evidence type="ECO:0000256" key="6">
    <source>
        <dbReference type="ARBA" id="ARBA00022989"/>
    </source>
</evidence>
<keyword evidence="9 16" id="KW-0675">Receptor</keyword>
<dbReference type="GO" id="GO:0050906">
    <property type="term" value="P:detection of stimulus involved in sensory perception"/>
    <property type="evidence" value="ECO:0007669"/>
    <property type="project" value="UniProtKB-ARBA"/>
</dbReference>
<evidence type="ECO:0000256" key="11">
    <source>
        <dbReference type="ARBA" id="ARBA00023286"/>
    </source>
</evidence>
<reference evidence="16" key="2">
    <citation type="submission" date="2020-06" db="EMBL/GenBank/DDBJ databases">
        <authorList>
            <person name="Sheffer M."/>
        </authorList>
    </citation>
    <scope>NUCLEOTIDE SEQUENCE</scope>
</reference>
<dbReference type="Pfam" id="PF10613">
    <property type="entry name" value="Lig_chan-Glu_bd"/>
    <property type="match status" value="1"/>
</dbReference>
<protein>
    <submittedName>
        <fullName evidence="16">Glutamate receptor ionotropic like protein</fullName>
    </submittedName>
</protein>
<evidence type="ECO:0000256" key="8">
    <source>
        <dbReference type="ARBA" id="ARBA00023136"/>
    </source>
</evidence>
<keyword evidence="3" id="KW-0813">Transport</keyword>
<proteinExistence type="inferred from homology"/>
<dbReference type="Gene3D" id="1.10.287.70">
    <property type="match status" value="1"/>
</dbReference>
<dbReference type="Proteomes" id="UP000807504">
    <property type="component" value="Unassembled WGS sequence"/>
</dbReference>
<dbReference type="SUPFAM" id="SSF53850">
    <property type="entry name" value="Periplasmic binding protein-like II"/>
    <property type="match status" value="1"/>
</dbReference>
<keyword evidence="11" id="KW-1071">Ligand-gated ion channel</keyword>
<keyword evidence="10" id="KW-0325">Glycoprotein</keyword>
<evidence type="ECO:0000256" key="10">
    <source>
        <dbReference type="ARBA" id="ARBA00023180"/>
    </source>
</evidence>
<evidence type="ECO:0000256" key="13">
    <source>
        <dbReference type="SAM" id="Phobius"/>
    </source>
</evidence>
<evidence type="ECO:0000256" key="5">
    <source>
        <dbReference type="ARBA" id="ARBA00022692"/>
    </source>
</evidence>
<feature type="transmembrane region" description="Helical" evidence="13">
    <location>
        <begin position="377"/>
        <end position="401"/>
    </location>
</feature>
<dbReference type="PANTHER" id="PTHR42643:SF38">
    <property type="entry name" value="IONOTROPIC RECEPTOR 100A"/>
    <property type="match status" value="1"/>
</dbReference>
<keyword evidence="5 13" id="KW-0812">Transmembrane</keyword>
<evidence type="ECO:0000256" key="12">
    <source>
        <dbReference type="ARBA" id="ARBA00023303"/>
    </source>
</evidence>
<comment type="caution">
    <text evidence="16">The sequence shown here is derived from an EMBL/GenBank/DDBJ whole genome shotgun (WGS) entry which is preliminary data.</text>
</comment>
<organism evidence="16 17">
    <name type="scientific">Argiope bruennichi</name>
    <name type="common">Wasp spider</name>
    <name type="synonym">Aranea bruennichi</name>
    <dbReference type="NCBI Taxonomy" id="94029"/>
    <lineage>
        <taxon>Eukaryota</taxon>
        <taxon>Metazoa</taxon>
        <taxon>Ecdysozoa</taxon>
        <taxon>Arthropoda</taxon>
        <taxon>Chelicerata</taxon>
        <taxon>Arachnida</taxon>
        <taxon>Araneae</taxon>
        <taxon>Araneomorphae</taxon>
        <taxon>Entelegynae</taxon>
        <taxon>Araneoidea</taxon>
        <taxon>Araneidae</taxon>
        <taxon>Argiope</taxon>
    </lineage>
</organism>
<dbReference type="Pfam" id="PF00060">
    <property type="entry name" value="Lig_chan"/>
    <property type="match status" value="1"/>
</dbReference>
<evidence type="ECO:0000313" key="16">
    <source>
        <dbReference type="EMBL" id="KAF8797079.1"/>
    </source>
</evidence>
<keyword evidence="6 13" id="KW-1133">Transmembrane helix</keyword>
<evidence type="ECO:0000256" key="2">
    <source>
        <dbReference type="ARBA" id="ARBA00008685"/>
    </source>
</evidence>
<evidence type="ECO:0000256" key="7">
    <source>
        <dbReference type="ARBA" id="ARBA00023065"/>
    </source>
</evidence>
<keyword evidence="7" id="KW-0406">Ion transport</keyword>
<dbReference type="GO" id="GO:0015276">
    <property type="term" value="F:ligand-gated monoatomic ion channel activity"/>
    <property type="evidence" value="ECO:0007669"/>
    <property type="project" value="InterPro"/>
</dbReference>
<comment type="subcellular location">
    <subcellularLocation>
        <location evidence="1">Cell membrane</location>
        <topology evidence="1">Multi-pass membrane protein</topology>
    </subcellularLocation>
</comment>
<evidence type="ECO:0000256" key="4">
    <source>
        <dbReference type="ARBA" id="ARBA00022475"/>
    </source>
</evidence>
<evidence type="ECO:0000256" key="9">
    <source>
        <dbReference type="ARBA" id="ARBA00023170"/>
    </source>
</evidence>
<gene>
    <name evidence="16" type="ORF">HNY73_001384</name>
</gene>
<evidence type="ECO:0000259" key="15">
    <source>
        <dbReference type="Pfam" id="PF10613"/>
    </source>
</evidence>
<comment type="similarity">
    <text evidence="2">Belongs to the glutamate-gated ion channel (TC 1.A.10.1) family.</text>
</comment>
<sequence length="406" mass="46308">MICPAVTKVATIITRDLKIKKNEDGSIILSGIIGRYLNVIMQAMDVPYEVVLPEDQEWGRLSSNGSWTGMIGMIEKGEADLGIHFMTVTEQRSQVVDFSPVYKTEDVTFAIKKPGRIPTSSAFIHPFQFSIWIVILVLIVLMPLAFRILIRTKYTYSRILFVFLGVLLKQSITMNLYSFSSRIFFSSWLIFTVVASYSYSAVLLSLLTVPPEMPVVQNFKELSQAVAISNYKCFVPKGSIVVDALINNEKEYLNFLAEAVLRHDWYLGSYDLTVSPQIDSHSAILTIRSLLETIAGPEEWKEHFLSEDSLVTFQFAIPMSKRFCHKMRLNKLISRLNNAGIYMQIVKEEAFKSRLAVQERKIQNASLEKRPLSFRDLFGMFILLLVGLKLGFLALLCEITWARIRR</sequence>
<dbReference type="InterPro" id="IPR019594">
    <property type="entry name" value="Glu/Gly-bd"/>
</dbReference>
<keyword evidence="8 13" id="KW-0472">Membrane</keyword>
<name>A0A8T0G5C6_ARGBR</name>